<feature type="transmembrane region" description="Helical" evidence="6">
    <location>
        <begin position="194"/>
        <end position="217"/>
    </location>
</feature>
<evidence type="ECO:0000256" key="1">
    <source>
        <dbReference type="ARBA" id="ARBA00004141"/>
    </source>
</evidence>
<keyword evidence="3 6" id="KW-0812">Transmembrane</keyword>
<dbReference type="PANTHER" id="PTHR42948:SF1">
    <property type="entry name" value="TRANSPORTER"/>
    <property type="match status" value="1"/>
</dbReference>
<dbReference type="InterPro" id="IPR047218">
    <property type="entry name" value="YocR/YhdH-like"/>
</dbReference>
<evidence type="ECO:0000256" key="5">
    <source>
        <dbReference type="ARBA" id="ARBA00023136"/>
    </source>
</evidence>
<gene>
    <name evidence="7" type="ORF">K3166_04670</name>
</gene>
<sequence length="476" mass="49528">MVVTTASDGTTPRDGWSSRSAFVLAAVGAAVGLGNLVRFPAEAANNGGGAFVLFYVACIVLIGLPVLLSETLIGRHGQASAVESMKRLAAESNASKWWGGIAGLGVAAAFMILAFYCVIGGWVLYYIGLFAADIVQSGISGGALTGMSAEDIKAIFPDLLNNGFTMSVLDVAFVVITVMFVARGVSGGIEKASVWLMPAFFMLLLGITIYGAFTGAFSEAVGYLFTFDASKLTGPVMLAAVGQAFFSLSLGVAGMMTYGSYVGRDVNLAKTSATIAFADTSVALIAGLCIFPIVLAAGLSSDGGLGLMFDTLPHAFQSMPFGTLIGLAFFVMVGFAALTSSISLMEVPTAWAIDKFGLRRAPTAISIAVAAAVLGILSAYSFNALSGFHPLGFIPLFEGEGIFSALDSVTAKLFMPIGALLVSIFVGWIAERRLIDNENGLSGGLHRFWLFLVRWLCPLALTGILIVGIFPSLLPA</sequence>
<dbReference type="PRINTS" id="PR00176">
    <property type="entry name" value="NANEUSMPORT"/>
</dbReference>
<feature type="transmembrane region" description="Helical" evidence="6">
    <location>
        <begin position="363"/>
        <end position="382"/>
    </location>
</feature>
<dbReference type="InterPro" id="IPR037272">
    <property type="entry name" value="SNS_sf"/>
</dbReference>
<evidence type="ECO:0000313" key="8">
    <source>
        <dbReference type="Proteomes" id="UP000824280"/>
    </source>
</evidence>
<comment type="subcellular location">
    <subcellularLocation>
        <location evidence="1">Membrane</location>
        <topology evidence="1">Multi-pass membrane protein</topology>
    </subcellularLocation>
</comment>
<evidence type="ECO:0000256" key="2">
    <source>
        <dbReference type="ARBA" id="ARBA00022448"/>
    </source>
</evidence>
<feature type="transmembrane region" description="Helical" evidence="6">
    <location>
        <begin position="451"/>
        <end position="474"/>
    </location>
</feature>
<evidence type="ECO:0000256" key="3">
    <source>
        <dbReference type="ARBA" id="ARBA00022692"/>
    </source>
</evidence>
<keyword evidence="2" id="KW-0813">Transport</keyword>
<reference evidence="7 8" key="1">
    <citation type="submission" date="2021-08" db="EMBL/GenBank/DDBJ databases">
        <title>Comparative Genomics Analysis of the Genus Qipengyuania Reveals Extensive Genetic Diversity and Metabolic Versatility, Including the Description of Fifteen Novel Species.</title>
        <authorList>
            <person name="Liu Y."/>
        </authorList>
    </citation>
    <scope>NUCLEOTIDE SEQUENCE [LARGE SCALE GENOMIC DNA]</scope>
    <source>
        <strain evidence="7 8">1XM2-8</strain>
    </source>
</reference>
<keyword evidence="8" id="KW-1185">Reference proteome</keyword>
<evidence type="ECO:0000256" key="6">
    <source>
        <dbReference type="SAM" id="Phobius"/>
    </source>
</evidence>
<dbReference type="CDD" id="cd10336">
    <property type="entry name" value="SLC6sbd_Tyt1-Like"/>
    <property type="match status" value="1"/>
</dbReference>
<dbReference type="InterPro" id="IPR000175">
    <property type="entry name" value="Na/ntran_symport"/>
</dbReference>
<dbReference type="SUPFAM" id="SSF161070">
    <property type="entry name" value="SNF-like"/>
    <property type="match status" value="1"/>
</dbReference>
<keyword evidence="5 6" id="KW-0472">Membrane</keyword>
<evidence type="ECO:0000256" key="4">
    <source>
        <dbReference type="ARBA" id="ARBA00022989"/>
    </source>
</evidence>
<feature type="transmembrane region" description="Helical" evidence="6">
    <location>
        <begin position="273"/>
        <end position="299"/>
    </location>
</feature>
<keyword evidence="4 6" id="KW-1133">Transmembrane helix</keyword>
<feature type="transmembrane region" description="Helical" evidence="6">
    <location>
        <begin position="97"/>
        <end position="116"/>
    </location>
</feature>
<feature type="transmembrane region" description="Helical" evidence="6">
    <location>
        <begin position="413"/>
        <end position="430"/>
    </location>
</feature>
<dbReference type="Pfam" id="PF00209">
    <property type="entry name" value="SNF"/>
    <property type="match status" value="2"/>
</dbReference>
<evidence type="ECO:0000313" key="7">
    <source>
        <dbReference type="EMBL" id="QZD87981.1"/>
    </source>
</evidence>
<feature type="transmembrane region" description="Helical" evidence="6">
    <location>
        <begin position="164"/>
        <end position="182"/>
    </location>
</feature>
<feature type="transmembrane region" description="Helical" evidence="6">
    <location>
        <begin position="123"/>
        <end position="144"/>
    </location>
</feature>
<organism evidence="7 8">
    <name type="scientific">Qipengyuania psychrotolerans</name>
    <dbReference type="NCBI Taxonomy" id="2867238"/>
    <lineage>
        <taxon>Bacteria</taxon>
        <taxon>Pseudomonadati</taxon>
        <taxon>Pseudomonadota</taxon>
        <taxon>Alphaproteobacteria</taxon>
        <taxon>Sphingomonadales</taxon>
        <taxon>Erythrobacteraceae</taxon>
        <taxon>Qipengyuania</taxon>
    </lineage>
</organism>
<dbReference type="EMBL" id="CP081297">
    <property type="protein sequence ID" value="QZD87981.1"/>
    <property type="molecule type" value="Genomic_DNA"/>
</dbReference>
<feature type="transmembrane region" description="Helical" evidence="6">
    <location>
        <begin position="319"/>
        <end position="342"/>
    </location>
</feature>
<dbReference type="PANTHER" id="PTHR42948">
    <property type="entry name" value="TRANSPORTER"/>
    <property type="match status" value="1"/>
</dbReference>
<name>A0ABX8ZG56_9SPHN</name>
<feature type="transmembrane region" description="Helical" evidence="6">
    <location>
        <begin position="49"/>
        <end position="68"/>
    </location>
</feature>
<feature type="transmembrane region" description="Helical" evidence="6">
    <location>
        <begin position="237"/>
        <end position="261"/>
    </location>
</feature>
<dbReference type="RefSeq" id="WP_221423515.1">
    <property type="nucleotide sequence ID" value="NZ_CP081297.1"/>
</dbReference>
<accession>A0ABX8ZG56</accession>
<dbReference type="NCBIfam" id="NF037979">
    <property type="entry name" value="Na_transp"/>
    <property type="match status" value="1"/>
</dbReference>
<dbReference type="PROSITE" id="PS50267">
    <property type="entry name" value="NA_NEUROTRAN_SYMP_3"/>
    <property type="match status" value="1"/>
</dbReference>
<feature type="transmembrane region" description="Helical" evidence="6">
    <location>
        <begin position="20"/>
        <end position="37"/>
    </location>
</feature>
<protein>
    <submittedName>
        <fullName evidence="7">Sodium-dependent transporter</fullName>
    </submittedName>
</protein>
<dbReference type="Proteomes" id="UP000824280">
    <property type="component" value="Chromosome"/>
</dbReference>
<proteinExistence type="predicted"/>